<dbReference type="PANTHER" id="PTHR39569">
    <property type="entry name" value="INORGANIC TRIPHOSPHATASE"/>
    <property type="match status" value="1"/>
</dbReference>
<reference evidence="2" key="1">
    <citation type="submission" date="2020-10" db="EMBL/GenBank/DDBJ databases">
        <authorList>
            <person name="Gilroy R."/>
        </authorList>
    </citation>
    <scope>NUCLEOTIDE SEQUENCE</scope>
    <source>
        <strain evidence="2">CHK176-22527</strain>
    </source>
</reference>
<dbReference type="InterPro" id="IPR023577">
    <property type="entry name" value="CYTH_domain"/>
</dbReference>
<dbReference type="Gene3D" id="2.40.320.10">
    <property type="entry name" value="Hypothetical Protein Pfu-838710-001"/>
    <property type="match status" value="1"/>
</dbReference>
<dbReference type="GO" id="GO:0046872">
    <property type="term" value="F:metal ion binding"/>
    <property type="evidence" value="ECO:0007669"/>
    <property type="project" value="TreeGrafter"/>
</dbReference>
<sequence length="216" mass="25083">MEIELKYRIPNEKIAEEIWQDKLFTSMEEKDSREEVCLDAKYFDTFNCTLAKEQIAYRIRKEGARWVAALKCNGQSEGALHTRNEINVPVVDGDPDPSAFRESEMGEKLIKLIGDEDIQCVLETKFNRRRVRIDTGTGIFEVSIDRGMIITRYGEEPIFEVEIELFSGETEELLELGEKIQKKYDLETEDLSKYARGINLIKAGKRRERIAAMRNY</sequence>
<dbReference type="Pfam" id="PF01928">
    <property type="entry name" value="CYTH"/>
    <property type="match status" value="1"/>
</dbReference>
<accession>A0A9D1KVF2</accession>
<evidence type="ECO:0000259" key="1">
    <source>
        <dbReference type="PROSITE" id="PS51707"/>
    </source>
</evidence>
<comment type="caution">
    <text evidence="2">The sequence shown here is derived from an EMBL/GenBank/DDBJ whole genome shotgun (WGS) entry which is preliminary data.</text>
</comment>
<dbReference type="PROSITE" id="PS51707">
    <property type="entry name" value="CYTH"/>
    <property type="match status" value="1"/>
</dbReference>
<dbReference type="GO" id="GO:0050355">
    <property type="term" value="F:inorganic triphosphate phosphatase activity"/>
    <property type="evidence" value="ECO:0007669"/>
    <property type="project" value="InterPro"/>
</dbReference>
<dbReference type="InterPro" id="IPR033469">
    <property type="entry name" value="CYTH-like_dom_sf"/>
</dbReference>
<dbReference type="Proteomes" id="UP000824159">
    <property type="component" value="Unassembled WGS sequence"/>
</dbReference>
<name>A0A9D1KVF2_9FIRM</name>
<evidence type="ECO:0000313" key="2">
    <source>
        <dbReference type="EMBL" id="HIT99963.1"/>
    </source>
</evidence>
<dbReference type="SUPFAM" id="SSF55154">
    <property type="entry name" value="CYTH-like phosphatases"/>
    <property type="match status" value="1"/>
</dbReference>
<dbReference type="InterPro" id="IPR039013">
    <property type="entry name" value="YgiF"/>
</dbReference>
<reference evidence="2" key="2">
    <citation type="journal article" date="2021" name="PeerJ">
        <title>Extensive microbial diversity within the chicken gut microbiome revealed by metagenomics and culture.</title>
        <authorList>
            <person name="Gilroy R."/>
            <person name="Ravi A."/>
            <person name="Getino M."/>
            <person name="Pursley I."/>
            <person name="Horton D.L."/>
            <person name="Alikhan N.F."/>
            <person name="Baker D."/>
            <person name="Gharbi K."/>
            <person name="Hall N."/>
            <person name="Watson M."/>
            <person name="Adriaenssens E.M."/>
            <person name="Foster-Nyarko E."/>
            <person name="Jarju S."/>
            <person name="Secka A."/>
            <person name="Antonio M."/>
            <person name="Oren A."/>
            <person name="Chaudhuri R.R."/>
            <person name="La Ragione R."/>
            <person name="Hildebrand F."/>
            <person name="Pallen M.J."/>
        </authorList>
    </citation>
    <scope>NUCLEOTIDE SEQUENCE</scope>
    <source>
        <strain evidence="2">CHK176-22527</strain>
    </source>
</reference>
<dbReference type="PANTHER" id="PTHR39569:SF1">
    <property type="entry name" value="INORGANIC TRIPHOSPHATASE"/>
    <property type="match status" value="1"/>
</dbReference>
<dbReference type="AlphaFoldDB" id="A0A9D1KVF2"/>
<organism evidence="2 3">
    <name type="scientific">Candidatus Allocopromorpha excrementavium</name>
    <dbReference type="NCBI Taxonomy" id="2840741"/>
    <lineage>
        <taxon>Bacteria</taxon>
        <taxon>Bacillati</taxon>
        <taxon>Bacillota</taxon>
        <taxon>Clostridia</taxon>
        <taxon>Eubacteriales</taxon>
        <taxon>Eubacteriaceae</taxon>
        <taxon>Eubacteriaceae incertae sedis</taxon>
        <taxon>Candidatus Allocopromorpha</taxon>
    </lineage>
</organism>
<proteinExistence type="predicted"/>
<dbReference type="SMART" id="SM01118">
    <property type="entry name" value="CYTH"/>
    <property type="match status" value="1"/>
</dbReference>
<dbReference type="EMBL" id="DVLX01000084">
    <property type="protein sequence ID" value="HIT99963.1"/>
    <property type="molecule type" value="Genomic_DNA"/>
</dbReference>
<evidence type="ECO:0000313" key="3">
    <source>
        <dbReference type="Proteomes" id="UP000824159"/>
    </source>
</evidence>
<feature type="domain" description="CYTH" evidence="1">
    <location>
        <begin position="1"/>
        <end position="204"/>
    </location>
</feature>
<gene>
    <name evidence="2" type="ORF">IAD12_06895</name>
</gene>
<protein>
    <submittedName>
        <fullName evidence="2">CYTH domain-containing protein</fullName>
    </submittedName>
</protein>